<keyword evidence="2" id="KW-0677">Repeat</keyword>
<proteinExistence type="predicted"/>
<evidence type="ECO:0000313" key="5">
    <source>
        <dbReference type="Proteomes" id="UP000288216"/>
    </source>
</evidence>
<dbReference type="Gene3D" id="2.130.10.10">
    <property type="entry name" value="YVTN repeat-like/Quinoprotein amine dehydrogenase"/>
    <property type="match status" value="1"/>
</dbReference>
<dbReference type="SUPFAM" id="SSF50978">
    <property type="entry name" value="WD40 repeat-like"/>
    <property type="match status" value="1"/>
</dbReference>
<keyword evidence="5" id="KW-1185">Reference proteome</keyword>
<dbReference type="Proteomes" id="UP000288216">
    <property type="component" value="Unassembled WGS sequence"/>
</dbReference>
<dbReference type="Pfam" id="PF23409">
    <property type="entry name" value="Beta-prop_EML"/>
    <property type="match status" value="1"/>
</dbReference>
<organism evidence="4 5">
    <name type="scientific">Scyliorhinus torazame</name>
    <name type="common">Cloudy catshark</name>
    <name type="synonym">Catulus torazame</name>
    <dbReference type="NCBI Taxonomy" id="75743"/>
    <lineage>
        <taxon>Eukaryota</taxon>
        <taxon>Metazoa</taxon>
        <taxon>Chordata</taxon>
        <taxon>Craniata</taxon>
        <taxon>Vertebrata</taxon>
        <taxon>Chondrichthyes</taxon>
        <taxon>Elasmobranchii</taxon>
        <taxon>Galeomorphii</taxon>
        <taxon>Galeoidea</taxon>
        <taxon>Carcharhiniformes</taxon>
        <taxon>Scyliorhinidae</taxon>
        <taxon>Scyliorhinus</taxon>
    </lineage>
</organism>
<name>A0A401QFI8_SCYTO</name>
<dbReference type="GO" id="GO:0072686">
    <property type="term" value="C:mitotic spindle"/>
    <property type="evidence" value="ECO:0007669"/>
    <property type="project" value="TreeGrafter"/>
</dbReference>
<feature type="domain" description="EML-like first beta-propeller" evidence="3">
    <location>
        <begin position="1"/>
        <end position="77"/>
    </location>
</feature>
<feature type="non-terminal residue" evidence="4">
    <location>
        <position position="77"/>
    </location>
</feature>
<reference evidence="4 5" key="1">
    <citation type="journal article" date="2018" name="Nat. Ecol. Evol.">
        <title>Shark genomes provide insights into elasmobranch evolution and the origin of vertebrates.</title>
        <authorList>
            <person name="Hara Y"/>
            <person name="Yamaguchi K"/>
            <person name="Onimaru K"/>
            <person name="Kadota M"/>
            <person name="Koyanagi M"/>
            <person name="Keeley SD"/>
            <person name="Tatsumi K"/>
            <person name="Tanaka K"/>
            <person name="Motone F"/>
            <person name="Kageyama Y"/>
            <person name="Nozu R"/>
            <person name="Adachi N"/>
            <person name="Nishimura O"/>
            <person name="Nakagawa R"/>
            <person name="Tanegashima C"/>
            <person name="Kiyatake I"/>
            <person name="Matsumoto R"/>
            <person name="Murakumo K"/>
            <person name="Nishida K"/>
            <person name="Terakita A"/>
            <person name="Kuratani S"/>
            <person name="Sato K"/>
            <person name="Hyodo S Kuraku.S."/>
        </authorList>
    </citation>
    <scope>NUCLEOTIDE SEQUENCE [LARGE SCALE GENOMIC DNA]</scope>
</reference>
<dbReference type="InterPro" id="IPR050630">
    <property type="entry name" value="WD_repeat_EMAP"/>
</dbReference>
<dbReference type="GO" id="GO:0000226">
    <property type="term" value="P:microtubule cytoskeleton organization"/>
    <property type="evidence" value="ECO:0007669"/>
    <property type="project" value="TreeGrafter"/>
</dbReference>
<comment type="caution">
    <text evidence="4">The sequence shown here is derived from an EMBL/GenBank/DDBJ whole genome shotgun (WGS) entry which is preliminary data.</text>
</comment>
<dbReference type="GO" id="GO:0008017">
    <property type="term" value="F:microtubule binding"/>
    <property type="evidence" value="ECO:0007669"/>
    <property type="project" value="TreeGrafter"/>
</dbReference>
<evidence type="ECO:0000259" key="3">
    <source>
        <dbReference type="Pfam" id="PF23409"/>
    </source>
</evidence>
<dbReference type="InterPro" id="IPR055439">
    <property type="entry name" value="Beta-prop_EML_1st"/>
</dbReference>
<dbReference type="GO" id="GO:0005874">
    <property type="term" value="C:microtubule"/>
    <property type="evidence" value="ECO:0007669"/>
    <property type="project" value="UniProtKB-KW"/>
</dbReference>
<dbReference type="InterPro" id="IPR036322">
    <property type="entry name" value="WD40_repeat_dom_sf"/>
</dbReference>
<feature type="non-terminal residue" evidence="4">
    <location>
        <position position="1"/>
    </location>
</feature>
<dbReference type="EMBL" id="BFAA01054830">
    <property type="protein sequence ID" value="GCB84188.1"/>
    <property type="molecule type" value="Genomic_DNA"/>
</dbReference>
<keyword evidence="1" id="KW-0853">WD repeat</keyword>
<dbReference type="STRING" id="75743.A0A401QFI8"/>
<evidence type="ECO:0000256" key="1">
    <source>
        <dbReference type="ARBA" id="ARBA00022574"/>
    </source>
</evidence>
<accession>A0A401QFI8</accession>
<protein>
    <recommendedName>
        <fullName evidence="3">EML-like first beta-propeller domain-containing protein</fullName>
    </recommendedName>
</protein>
<dbReference type="InterPro" id="IPR015943">
    <property type="entry name" value="WD40/YVTN_repeat-like_dom_sf"/>
</dbReference>
<evidence type="ECO:0000313" key="4">
    <source>
        <dbReference type="EMBL" id="GCB84188.1"/>
    </source>
</evidence>
<dbReference type="OrthoDB" id="47802at2759"/>
<dbReference type="AlphaFoldDB" id="A0A401QFI8"/>
<gene>
    <name evidence="4" type="ORF">scyTo_0024739</name>
</gene>
<evidence type="ECO:0000256" key="2">
    <source>
        <dbReference type="ARBA" id="ARBA00022737"/>
    </source>
</evidence>
<dbReference type="PANTHER" id="PTHR13720">
    <property type="entry name" value="WD-40 REPEAT PROTEIN"/>
    <property type="match status" value="1"/>
</dbReference>
<dbReference type="PANTHER" id="PTHR13720:SF15">
    <property type="entry name" value="ECHINODERM MICROTUBULE-ASSOCIATED PROTEIN-LIKE 3"/>
    <property type="match status" value="1"/>
</dbReference>
<sequence length="77" mass="8448">DSGDFLCVVDDSNEHLMTVWDCAKGMKQAGIKTTNESVFEVAFHPADSSSIVTCGKSHVYFWTWNGSSLTKKQGIFG</sequence>